<protein>
    <recommendedName>
        <fullName evidence="13">RING-type domain-containing protein</fullName>
    </recommendedName>
</protein>
<evidence type="ECO:0000259" key="9">
    <source>
        <dbReference type="PROSITE" id="PS50089"/>
    </source>
</evidence>
<organism evidence="11 12">
    <name type="scientific">Cyclocybe aegerita</name>
    <name type="common">Black poplar mushroom</name>
    <name type="synonym">Agrocybe aegerita</name>
    <dbReference type="NCBI Taxonomy" id="1973307"/>
    <lineage>
        <taxon>Eukaryota</taxon>
        <taxon>Fungi</taxon>
        <taxon>Dikarya</taxon>
        <taxon>Basidiomycota</taxon>
        <taxon>Agaricomycotina</taxon>
        <taxon>Agaricomycetes</taxon>
        <taxon>Agaricomycetidae</taxon>
        <taxon>Agaricales</taxon>
        <taxon>Agaricineae</taxon>
        <taxon>Bolbitiaceae</taxon>
        <taxon>Cyclocybe</taxon>
    </lineage>
</organism>
<dbReference type="Proteomes" id="UP000467700">
    <property type="component" value="Unassembled WGS sequence"/>
</dbReference>
<comment type="caution">
    <text evidence="11">The sequence shown here is derived from an EMBL/GenBank/DDBJ whole genome shotgun (WGS) entry which is preliminary data.</text>
</comment>
<dbReference type="PANTHER" id="PTHR22770">
    <property type="entry name" value="UBIQUITIN CONJUGATING ENZYME 7 INTERACTING PROTEIN-RELATED"/>
    <property type="match status" value="1"/>
</dbReference>
<dbReference type="GO" id="GO:0004842">
    <property type="term" value="F:ubiquitin-protein transferase activity"/>
    <property type="evidence" value="ECO:0007669"/>
    <property type="project" value="TreeGrafter"/>
</dbReference>
<dbReference type="GO" id="GO:0043161">
    <property type="term" value="P:proteasome-mediated ubiquitin-dependent protein catabolic process"/>
    <property type="evidence" value="ECO:0007669"/>
    <property type="project" value="TreeGrafter"/>
</dbReference>
<keyword evidence="6" id="KW-0833">Ubl conjugation pathway</keyword>
<evidence type="ECO:0000256" key="1">
    <source>
        <dbReference type="ARBA" id="ARBA00004906"/>
    </source>
</evidence>
<gene>
    <name evidence="11" type="ORF">AAE3_LOCUS91</name>
</gene>
<evidence type="ECO:0000256" key="4">
    <source>
        <dbReference type="ARBA" id="ARBA00022737"/>
    </source>
</evidence>
<dbReference type="GO" id="GO:0097039">
    <property type="term" value="P:protein linear polyubiquitination"/>
    <property type="evidence" value="ECO:0007669"/>
    <property type="project" value="TreeGrafter"/>
</dbReference>
<keyword evidence="12" id="KW-1185">Reference proteome</keyword>
<dbReference type="InterPro" id="IPR051628">
    <property type="entry name" value="LUBAC_E3_Ligases"/>
</dbReference>
<dbReference type="PROSITE" id="PS00028">
    <property type="entry name" value="ZINC_FINGER_C2H2_1"/>
    <property type="match status" value="1"/>
</dbReference>
<keyword evidence="3" id="KW-0479">Metal-binding</keyword>
<comment type="pathway">
    <text evidence="1">Protein modification; protein ubiquitination.</text>
</comment>
<dbReference type="EMBL" id="CACVBS010000001">
    <property type="protein sequence ID" value="CAA7257311.1"/>
    <property type="molecule type" value="Genomic_DNA"/>
</dbReference>
<evidence type="ECO:0000256" key="2">
    <source>
        <dbReference type="ARBA" id="ARBA00022679"/>
    </source>
</evidence>
<keyword evidence="2" id="KW-0808">Transferase</keyword>
<dbReference type="InterPro" id="IPR013083">
    <property type="entry name" value="Znf_RING/FYVE/PHD"/>
</dbReference>
<dbReference type="Pfam" id="PF01485">
    <property type="entry name" value="IBR"/>
    <property type="match status" value="1"/>
</dbReference>
<evidence type="ECO:0000256" key="7">
    <source>
        <dbReference type="ARBA" id="ARBA00022833"/>
    </source>
</evidence>
<accession>A0A8S0W0L3</accession>
<dbReference type="InterPro" id="IPR013087">
    <property type="entry name" value="Znf_C2H2_type"/>
</dbReference>
<evidence type="ECO:0008006" key="13">
    <source>
        <dbReference type="Google" id="ProtNLM"/>
    </source>
</evidence>
<proteinExistence type="predicted"/>
<evidence type="ECO:0000259" key="10">
    <source>
        <dbReference type="PROSITE" id="PS51873"/>
    </source>
</evidence>
<dbReference type="PROSITE" id="PS51873">
    <property type="entry name" value="TRIAD"/>
    <property type="match status" value="1"/>
</dbReference>
<dbReference type="GO" id="GO:0000151">
    <property type="term" value="C:ubiquitin ligase complex"/>
    <property type="evidence" value="ECO:0007669"/>
    <property type="project" value="TreeGrafter"/>
</dbReference>
<dbReference type="Pfam" id="PF13445">
    <property type="entry name" value="zf-RING_UBOX"/>
    <property type="match status" value="1"/>
</dbReference>
<dbReference type="InterPro" id="IPR027370">
    <property type="entry name" value="Znf-RING_euk"/>
</dbReference>
<evidence type="ECO:0000256" key="5">
    <source>
        <dbReference type="ARBA" id="ARBA00022771"/>
    </source>
</evidence>
<feature type="domain" description="RING-type" evidence="9">
    <location>
        <begin position="147"/>
        <end position="189"/>
    </location>
</feature>
<dbReference type="AlphaFoldDB" id="A0A8S0W0L3"/>
<dbReference type="InterPro" id="IPR001841">
    <property type="entry name" value="Znf_RING"/>
</dbReference>
<evidence type="ECO:0000313" key="11">
    <source>
        <dbReference type="EMBL" id="CAA7257311.1"/>
    </source>
</evidence>
<feature type="domain" description="RING-type" evidence="10">
    <location>
        <begin position="143"/>
        <end position="350"/>
    </location>
</feature>
<reference evidence="11 12" key="1">
    <citation type="submission" date="2020-01" db="EMBL/GenBank/DDBJ databases">
        <authorList>
            <person name="Gupta K D."/>
        </authorList>
    </citation>
    <scope>NUCLEOTIDE SEQUENCE [LARGE SCALE GENOMIC DNA]</scope>
</reference>
<name>A0A8S0W0L3_CYCAE</name>
<dbReference type="PANTHER" id="PTHR22770:SF13">
    <property type="entry name" value="RING-TYPE DOMAIN-CONTAINING PROTEIN"/>
    <property type="match status" value="1"/>
</dbReference>
<keyword evidence="4" id="KW-0677">Repeat</keyword>
<dbReference type="InterPro" id="IPR002867">
    <property type="entry name" value="IBR_dom"/>
</dbReference>
<dbReference type="SMART" id="SM00647">
    <property type="entry name" value="IBR"/>
    <property type="match status" value="2"/>
</dbReference>
<dbReference type="InterPro" id="IPR044066">
    <property type="entry name" value="TRIAD_supradom"/>
</dbReference>
<dbReference type="CDD" id="cd22585">
    <property type="entry name" value="Rcat_RBR_DEAH12-like"/>
    <property type="match status" value="1"/>
</dbReference>
<dbReference type="GO" id="GO:0043130">
    <property type="term" value="F:ubiquitin binding"/>
    <property type="evidence" value="ECO:0007669"/>
    <property type="project" value="TreeGrafter"/>
</dbReference>
<keyword evidence="7" id="KW-0862">Zinc</keyword>
<dbReference type="PROSITE" id="PS50089">
    <property type="entry name" value="ZF_RING_2"/>
    <property type="match status" value="1"/>
</dbReference>
<dbReference type="CDD" id="cd20335">
    <property type="entry name" value="BRcat_RBR"/>
    <property type="match status" value="1"/>
</dbReference>
<sequence length="355" mass="40019">MEDGKMVWDDYFGRQHGFEFLMELERRFPGVTVERIYARRSIRLFGLAEKRAEVRKMILEKVAERRRRNVHTIVLSGQLSDALSKDKDGFAAMEKAVGEGNVNLDLWESRLTVSGDMDTVTTVKDMLHDFRQNHNFLAVWDRSPDVCPACFTDASSPIKLPCGHTWCRTCLQRYLKVATEKRTAFPLKCHGIDKKCGEGIPLLTAREILAVSDFDALIEAAFAAHVQTHADEFHYCPTPDCSQIYRSTPEGISMQCPECLVQVCTACHTEAHDGLTCAESRDGDDLFREWASKHDIKQCPNCKMAIEKDDGCNHMVCAVCKTHVCWVCLQTFPNGAGIYGHMRAEHGSWGLGPII</sequence>
<evidence type="ECO:0000256" key="6">
    <source>
        <dbReference type="ARBA" id="ARBA00022786"/>
    </source>
</evidence>
<dbReference type="Gene3D" id="1.20.120.1750">
    <property type="match status" value="1"/>
</dbReference>
<dbReference type="SUPFAM" id="SSF57850">
    <property type="entry name" value="RING/U-box"/>
    <property type="match status" value="3"/>
</dbReference>
<keyword evidence="5 8" id="KW-0863">Zinc-finger</keyword>
<evidence type="ECO:0000256" key="3">
    <source>
        <dbReference type="ARBA" id="ARBA00022723"/>
    </source>
</evidence>
<dbReference type="OrthoDB" id="1431934at2759"/>
<evidence type="ECO:0000313" key="12">
    <source>
        <dbReference type="Proteomes" id="UP000467700"/>
    </source>
</evidence>
<dbReference type="Pfam" id="PF22191">
    <property type="entry name" value="IBR_1"/>
    <property type="match status" value="1"/>
</dbReference>
<dbReference type="GO" id="GO:0008270">
    <property type="term" value="F:zinc ion binding"/>
    <property type="evidence" value="ECO:0007669"/>
    <property type="project" value="UniProtKB-KW"/>
</dbReference>
<evidence type="ECO:0000256" key="8">
    <source>
        <dbReference type="PROSITE-ProRule" id="PRU00175"/>
    </source>
</evidence>
<dbReference type="Gene3D" id="3.30.40.10">
    <property type="entry name" value="Zinc/RING finger domain, C3HC4 (zinc finger)"/>
    <property type="match status" value="1"/>
</dbReference>